<evidence type="ECO:0000313" key="3">
    <source>
        <dbReference type="Proteomes" id="UP000215914"/>
    </source>
</evidence>
<proteinExistence type="predicted"/>
<dbReference type="AlphaFoldDB" id="A0A9K3JWE3"/>
<keyword evidence="3" id="KW-1185">Reference proteome</keyword>
<name>A0A9K3JWE3_HELAN</name>
<evidence type="ECO:0000256" key="1">
    <source>
        <dbReference type="SAM" id="MobiDB-lite"/>
    </source>
</evidence>
<protein>
    <submittedName>
        <fullName evidence="2">Uncharacterized protein</fullName>
    </submittedName>
</protein>
<gene>
    <name evidence="2" type="ORF">HanXRQr2_Chr01g0026051</name>
</gene>
<dbReference type="Gramene" id="mRNA:HanXRQr2_Chr01g0026051">
    <property type="protein sequence ID" value="mRNA:HanXRQr2_Chr01g0026051"/>
    <property type="gene ID" value="HanXRQr2_Chr01g0026051"/>
</dbReference>
<dbReference type="EMBL" id="MNCJ02000316">
    <property type="protein sequence ID" value="KAF5822399.1"/>
    <property type="molecule type" value="Genomic_DNA"/>
</dbReference>
<organism evidence="2 3">
    <name type="scientific">Helianthus annuus</name>
    <name type="common">Common sunflower</name>
    <dbReference type="NCBI Taxonomy" id="4232"/>
    <lineage>
        <taxon>Eukaryota</taxon>
        <taxon>Viridiplantae</taxon>
        <taxon>Streptophyta</taxon>
        <taxon>Embryophyta</taxon>
        <taxon>Tracheophyta</taxon>
        <taxon>Spermatophyta</taxon>
        <taxon>Magnoliopsida</taxon>
        <taxon>eudicotyledons</taxon>
        <taxon>Gunneridae</taxon>
        <taxon>Pentapetalae</taxon>
        <taxon>asterids</taxon>
        <taxon>campanulids</taxon>
        <taxon>Asterales</taxon>
        <taxon>Asteraceae</taxon>
        <taxon>Asteroideae</taxon>
        <taxon>Heliantheae alliance</taxon>
        <taxon>Heliantheae</taxon>
        <taxon>Helianthus</taxon>
    </lineage>
</organism>
<evidence type="ECO:0000313" key="2">
    <source>
        <dbReference type="EMBL" id="KAF5822399.1"/>
    </source>
</evidence>
<reference evidence="2" key="1">
    <citation type="journal article" date="2017" name="Nature">
        <title>The sunflower genome provides insights into oil metabolism, flowering and Asterid evolution.</title>
        <authorList>
            <person name="Badouin H."/>
            <person name="Gouzy J."/>
            <person name="Grassa C.J."/>
            <person name="Murat F."/>
            <person name="Staton S.E."/>
            <person name="Cottret L."/>
            <person name="Lelandais-Briere C."/>
            <person name="Owens G.L."/>
            <person name="Carrere S."/>
            <person name="Mayjonade B."/>
            <person name="Legrand L."/>
            <person name="Gill N."/>
            <person name="Kane N.C."/>
            <person name="Bowers J.E."/>
            <person name="Hubner S."/>
            <person name="Bellec A."/>
            <person name="Berard A."/>
            <person name="Berges H."/>
            <person name="Blanchet N."/>
            <person name="Boniface M.C."/>
            <person name="Brunel D."/>
            <person name="Catrice O."/>
            <person name="Chaidir N."/>
            <person name="Claudel C."/>
            <person name="Donnadieu C."/>
            <person name="Faraut T."/>
            <person name="Fievet G."/>
            <person name="Helmstetter N."/>
            <person name="King M."/>
            <person name="Knapp S.J."/>
            <person name="Lai Z."/>
            <person name="Le Paslier M.C."/>
            <person name="Lippi Y."/>
            <person name="Lorenzon L."/>
            <person name="Mandel J.R."/>
            <person name="Marage G."/>
            <person name="Marchand G."/>
            <person name="Marquand E."/>
            <person name="Bret-Mestries E."/>
            <person name="Morien E."/>
            <person name="Nambeesan S."/>
            <person name="Nguyen T."/>
            <person name="Pegot-Espagnet P."/>
            <person name="Pouilly N."/>
            <person name="Raftis F."/>
            <person name="Sallet E."/>
            <person name="Schiex T."/>
            <person name="Thomas J."/>
            <person name="Vandecasteele C."/>
            <person name="Vares D."/>
            <person name="Vear F."/>
            <person name="Vautrin S."/>
            <person name="Crespi M."/>
            <person name="Mangin B."/>
            <person name="Burke J.M."/>
            <person name="Salse J."/>
            <person name="Munos S."/>
            <person name="Vincourt P."/>
            <person name="Rieseberg L.H."/>
            <person name="Langlade N.B."/>
        </authorList>
    </citation>
    <scope>NUCLEOTIDE SEQUENCE</scope>
    <source>
        <tissue evidence="2">Leaves</tissue>
    </source>
</reference>
<accession>A0A9K3JWE3</accession>
<dbReference type="Proteomes" id="UP000215914">
    <property type="component" value="Unassembled WGS sequence"/>
</dbReference>
<sequence>MPSFQNFLQPIPSARAESSSVFNDDLPPSSPRASIREQLEGTMTVETEIEKIVEVKKPDGEAEKPEVELEKTAVELEAEKVMDAEAVDVGVTKPKSPVVEVCEPETGTSIEDPLITISIPTTTSAPPQSDAEKSPVGDQGFIYHEKEDSPIRPEETPGDYYYRSYFDRRASEIHAPVWKLKQGDTFSDWQVCRDWLQGVFPPVEVKFQKERSHDQTYHAYLEETASSTSTTHRIVHEWRSMHKEWATFEASKKEVNEEKAKITLLRAKLENDRSKFGSEQKTE</sequence>
<comment type="caution">
    <text evidence="2">The sequence shown here is derived from an EMBL/GenBank/DDBJ whole genome shotgun (WGS) entry which is preliminary data.</text>
</comment>
<feature type="region of interest" description="Disordered" evidence="1">
    <location>
        <begin position="1"/>
        <end position="43"/>
    </location>
</feature>
<reference evidence="2" key="2">
    <citation type="submission" date="2020-06" db="EMBL/GenBank/DDBJ databases">
        <title>Helianthus annuus Genome sequencing and assembly Release 2.</title>
        <authorList>
            <person name="Gouzy J."/>
            <person name="Langlade N."/>
            <person name="Munos S."/>
        </authorList>
    </citation>
    <scope>NUCLEOTIDE SEQUENCE</scope>
    <source>
        <tissue evidence="2">Leaves</tissue>
    </source>
</reference>